<dbReference type="AlphaFoldDB" id="A0A1I7UR76"/>
<dbReference type="Proteomes" id="UP000095282">
    <property type="component" value="Unplaced"/>
</dbReference>
<organism evidence="1 2">
    <name type="scientific">Caenorhabditis tropicalis</name>
    <dbReference type="NCBI Taxonomy" id="1561998"/>
    <lineage>
        <taxon>Eukaryota</taxon>
        <taxon>Metazoa</taxon>
        <taxon>Ecdysozoa</taxon>
        <taxon>Nematoda</taxon>
        <taxon>Chromadorea</taxon>
        <taxon>Rhabditida</taxon>
        <taxon>Rhabditina</taxon>
        <taxon>Rhabditomorpha</taxon>
        <taxon>Rhabditoidea</taxon>
        <taxon>Rhabditidae</taxon>
        <taxon>Peloderinae</taxon>
        <taxon>Caenorhabditis</taxon>
    </lineage>
</organism>
<dbReference type="WBParaSite" id="Csp11.Scaffold630.g18533.t1">
    <property type="protein sequence ID" value="Csp11.Scaffold630.g18533.t1"/>
    <property type="gene ID" value="Csp11.Scaffold630.g18533"/>
</dbReference>
<evidence type="ECO:0000313" key="2">
    <source>
        <dbReference type="WBParaSite" id="Csp11.Scaffold630.g18533.t1"/>
    </source>
</evidence>
<proteinExistence type="predicted"/>
<accession>A0A1I7UR76</accession>
<name>A0A1I7UR76_9PELO</name>
<reference evidence="2" key="1">
    <citation type="submission" date="2016-11" db="UniProtKB">
        <authorList>
            <consortium name="WormBaseParasite"/>
        </authorList>
    </citation>
    <scope>IDENTIFICATION</scope>
</reference>
<keyword evidence="1" id="KW-1185">Reference proteome</keyword>
<protein>
    <submittedName>
        <fullName evidence="2">Aspartyl-phosphate phosphatase Spo0E family protein</fullName>
    </submittedName>
</protein>
<sequence length="81" mass="9459">MHELSLRTIQGYDECRVSYSLYQMKAGSSQALEMKILKRRLERIDEKLDSKLDNPLVHCSRDLKTLLAEYESMVSLITRLP</sequence>
<evidence type="ECO:0000313" key="1">
    <source>
        <dbReference type="Proteomes" id="UP000095282"/>
    </source>
</evidence>